<dbReference type="Proteomes" id="UP000466692">
    <property type="component" value="Unassembled WGS sequence"/>
</dbReference>
<dbReference type="EMBL" id="WMEU01000002">
    <property type="protein sequence ID" value="MYL53308.1"/>
    <property type="molecule type" value="Genomic_DNA"/>
</dbReference>
<evidence type="ECO:0000313" key="2">
    <source>
        <dbReference type="Proteomes" id="UP000466692"/>
    </source>
</evidence>
<comment type="caution">
    <text evidence="1">The sequence shown here is derived from an EMBL/GenBank/DDBJ whole genome shotgun (WGS) entry which is preliminary data.</text>
</comment>
<evidence type="ECO:0000313" key="1">
    <source>
        <dbReference type="EMBL" id="MYL53308.1"/>
    </source>
</evidence>
<protein>
    <submittedName>
        <fullName evidence="1">Uncharacterized protein</fullName>
    </submittedName>
</protein>
<keyword evidence="2" id="KW-1185">Reference proteome</keyword>
<accession>A0ACC7VD04</accession>
<gene>
    <name evidence="1" type="ORF">GLW08_08145</name>
</gene>
<name>A0ACC7VD04_9BACI</name>
<reference evidence="1" key="1">
    <citation type="submission" date="2019-11" db="EMBL/GenBank/DDBJ databases">
        <title>Genome sequences of 17 halophilic strains isolated from different environments.</title>
        <authorList>
            <person name="Furrow R.E."/>
        </authorList>
    </citation>
    <scope>NUCLEOTIDE SEQUENCE</scope>
    <source>
        <strain evidence="1">22510_22_Filter</strain>
    </source>
</reference>
<sequence>MEDRTHNLALYLIGLALLQKNGKKYVHREIDQAVEELQKDLNLKN</sequence>
<proteinExistence type="predicted"/>
<organism evidence="1 2">
    <name type="scientific">Pontibacillus yanchengensis</name>
    <dbReference type="NCBI Taxonomy" id="462910"/>
    <lineage>
        <taxon>Bacteria</taxon>
        <taxon>Bacillati</taxon>
        <taxon>Bacillota</taxon>
        <taxon>Bacilli</taxon>
        <taxon>Bacillales</taxon>
        <taxon>Bacillaceae</taxon>
        <taxon>Pontibacillus</taxon>
    </lineage>
</organism>